<dbReference type="AlphaFoldDB" id="A0A182U9P7"/>
<dbReference type="STRING" id="34690.A0A182U9P7"/>
<reference evidence="2" key="1">
    <citation type="submission" date="2014-01" db="EMBL/GenBank/DDBJ databases">
        <title>The Genome Sequence of Anopheles melas CM1001059_A (V2).</title>
        <authorList>
            <consortium name="The Broad Institute Genomics Platform"/>
            <person name="Neafsey D.E."/>
            <person name="Besansky N."/>
            <person name="Howell P."/>
            <person name="Walton C."/>
            <person name="Young S.K."/>
            <person name="Zeng Q."/>
            <person name="Gargeya S."/>
            <person name="Fitzgerald M."/>
            <person name="Haas B."/>
            <person name="Abouelleil A."/>
            <person name="Allen A.W."/>
            <person name="Alvarado L."/>
            <person name="Arachchi H.M."/>
            <person name="Berlin A.M."/>
            <person name="Chapman S.B."/>
            <person name="Gainer-Dewar J."/>
            <person name="Goldberg J."/>
            <person name="Griggs A."/>
            <person name="Gujja S."/>
            <person name="Hansen M."/>
            <person name="Howarth C."/>
            <person name="Imamovic A."/>
            <person name="Ireland A."/>
            <person name="Larimer J."/>
            <person name="McCowan C."/>
            <person name="Murphy C."/>
            <person name="Pearson M."/>
            <person name="Poon T.W."/>
            <person name="Priest M."/>
            <person name="Roberts A."/>
            <person name="Saif S."/>
            <person name="Shea T."/>
            <person name="Sisk P."/>
            <person name="Sykes S."/>
            <person name="Wortman J."/>
            <person name="Nusbaum C."/>
            <person name="Birren B."/>
        </authorList>
    </citation>
    <scope>NUCLEOTIDE SEQUENCE [LARGE SCALE GENOMIC DNA]</scope>
    <source>
        <strain evidence="2">CM1001059</strain>
    </source>
</reference>
<dbReference type="InterPro" id="IPR011009">
    <property type="entry name" value="Kinase-like_dom_sf"/>
</dbReference>
<sequence length="157" mass="17556">MGLSNIINFGRASACRLGPAASCAGGSTRRSASSCSSLSCSRRSFRRYSENSDLREIIKLVRDGPGILDAPFRPKVDESSYEDVNNIMIKCWSEEPTDRPDFSGLKTIIRKINNAIQNGRQEHARRTIINLANRIELNHGKAGDFRTEIEEANQQKR</sequence>
<dbReference type="Gene3D" id="1.10.510.10">
    <property type="entry name" value="Transferase(Phosphotransferase) domain 1"/>
    <property type="match status" value="1"/>
</dbReference>
<reference evidence="1" key="2">
    <citation type="submission" date="2020-05" db="UniProtKB">
        <authorList>
            <consortium name="EnsemblMetazoa"/>
        </authorList>
    </citation>
    <scope>IDENTIFICATION</scope>
    <source>
        <strain evidence="1">CM1001059</strain>
    </source>
</reference>
<proteinExistence type="predicted"/>
<protein>
    <recommendedName>
        <fullName evidence="3">Serine-threonine/tyrosine-protein kinase catalytic domain-containing protein</fullName>
    </recommendedName>
</protein>
<name>A0A182U9P7_9DIPT</name>
<evidence type="ECO:0000313" key="2">
    <source>
        <dbReference type="Proteomes" id="UP000075902"/>
    </source>
</evidence>
<keyword evidence="2" id="KW-1185">Reference proteome</keyword>
<dbReference type="Proteomes" id="UP000075902">
    <property type="component" value="Unassembled WGS sequence"/>
</dbReference>
<accession>A0A182U9P7</accession>
<organism evidence="1 2">
    <name type="scientific">Anopheles melas</name>
    <dbReference type="NCBI Taxonomy" id="34690"/>
    <lineage>
        <taxon>Eukaryota</taxon>
        <taxon>Metazoa</taxon>
        <taxon>Ecdysozoa</taxon>
        <taxon>Arthropoda</taxon>
        <taxon>Hexapoda</taxon>
        <taxon>Insecta</taxon>
        <taxon>Pterygota</taxon>
        <taxon>Neoptera</taxon>
        <taxon>Endopterygota</taxon>
        <taxon>Diptera</taxon>
        <taxon>Nematocera</taxon>
        <taxon>Culicoidea</taxon>
        <taxon>Culicidae</taxon>
        <taxon>Anophelinae</taxon>
        <taxon>Anopheles</taxon>
    </lineage>
</organism>
<dbReference type="SUPFAM" id="SSF56112">
    <property type="entry name" value="Protein kinase-like (PK-like)"/>
    <property type="match status" value="1"/>
</dbReference>
<evidence type="ECO:0000313" key="1">
    <source>
        <dbReference type="EnsemblMetazoa" id="AMEC016486-PA"/>
    </source>
</evidence>
<dbReference type="VEuPathDB" id="VectorBase:AMEC016486"/>
<evidence type="ECO:0008006" key="3">
    <source>
        <dbReference type="Google" id="ProtNLM"/>
    </source>
</evidence>
<dbReference type="EnsemblMetazoa" id="AMEC016486-RA">
    <property type="protein sequence ID" value="AMEC016486-PA"/>
    <property type="gene ID" value="AMEC016486"/>
</dbReference>